<feature type="chain" id="PRO_5041246659" description="Fatty-acid and retinol-binding protein 1" evidence="7">
    <location>
        <begin position="19"/>
        <end position="159"/>
    </location>
</feature>
<feature type="signal peptide" evidence="7">
    <location>
        <begin position="1"/>
        <end position="18"/>
    </location>
</feature>
<dbReference type="Pfam" id="PF05823">
    <property type="entry name" value="Gp-FAR-1"/>
    <property type="match status" value="1"/>
</dbReference>
<keyword evidence="6" id="KW-0446">Lipid-binding</keyword>
<protein>
    <recommendedName>
        <fullName evidence="10">Fatty-acid and retinol-binding protein 1</fullName>
    </recommendedName>
</protein>
<comment type="similarity">
    <text evidence="2">Belongs to the fatty-acid and retinol-binding protein (FARBP) family.</text>
</comment>
<keyword evidence="4 7" id="KW-0732">Signal</keyword>
<accession>A0AA39I6J5</accession>
<keyword evidence="9" id="KW-1185">Reference proteome</keyword>
<evidence type="ECO:0000313" key="8">
    <source>
        <dbReference type="EMBL" id="KAK0418750.1"/>
    </source>
</evidence>
<name>A0AA39I6J5_9BILA</name>
<evidence type="ECO:0000256" key="6">
    <source>
        <dbReference type="ARBA" id="ARBA00023121"/>
    </source>
</evidence>
<dbReference type="GO" id="GO:0008289">
    <property type="term" value="F:lipid binding"/>
    <property type="evidence" value="ECO:0007669"/>
    <property type="project" value="UniProtKB-KW"/>
</dbReference>
<evidence type="ECO:0000313" key="9">
    <source>
        <dbReference type="Proteomes" id="UP001175271"/>
    </source>
</evidence>
<comment type="caution">
    <text evidence="8">The sequence shown here is derived from an EMBL/GenBank/DDBJ whole genome shotgun (WGS) entry which is preliminary data.</text>
</comment>
<dbReference type="EMBL" id="JAUCMV010000002">
    <property type="protein sequence ID" value="KAK0418750.1"/>
    <property type="molecule type" value="Genomic_DNA"/>
</dbReference>
<keyword evidence="3" id="KW-0964">Secreted</keyword>
<reference evidence="8" key="1">
    <citation type="submission" date="2023-06" db="EMBL/GenBank/DDBJ databases">
        <title>Genomic analysis of the entomopathogenic nematode Steinernema hermaphroditum.</title>
        <authorList>
            <person name="Schwarz E.M."/>
            <person name="Heppert J.K."/>
            <person name="Baniya A."/>
            <person name="Schwartz H.T."/>
            <person name="Tan C.-H."/>
            <person name="Antoshechkin I."/>
            <person name="Sternberg P.W."/>
            <person name="Goodrich-Blair H."/>
            <person name="Dillman A.R."/>
        </authorList>
    </citation>
    <scope>NUCLEOTIDE SEQUENCE</scope>
    <source>
        <strain evidence="8">PS9179</strain>
        <tissue evidence="8">Whole animal</tissue>
    </source>
</reference>
<dbReference type="InterPro" id="IPR008632">
    <property type="entry name" value="Gp-FAR-1"/>
</dbReference>
<dbReference type="Gene3D" id="1.20.120.1100">
    <property type="match status" value="1"/>
</dbReference>
<sequence>MISPKVFILFGLFTIAFSFPIPNDEEERELYDLLPEEIKDFYRETSEADLSLLHGLREQLKGKNEQESFRIIKAAHAPLAERLKTMYTKLFQKINKLSEKPKTYLTNLIRRIEDIDAESLEDWLAKVDKVAVTLGKPDQASQNEILTTFPTLDGFWDDM</sequence>
<proteinExistence type="inferred from homology"/>
<evidence type="ECO:0000256" key="3">
    <source>
        <dbReference type="ARBA" id="ARBA00022525"/>
    </source>
</evidence>
<evidence type="ECO:0000256" key="2">
    <source>
        <dbReference type="ARBA" id="ARBA00006648"/>
    </source>
</evidence>
<evidence type="ECO:0000256" key="5">
    <source>
        <dbReference type="ARBA" id="ARBA00023054"/>
    </source>
</evidence>
<dbReference type="GO" id="GO:0005576">
    <property type="term" value="C:extracellular region"/>
    <property type="evidence" value="ECO:0007669"/>
    <property type="project" value="UniProtKB-SubCell"/>
</dbReference>
<keyword evidence="5" id="KW-0175">Coiled coil</keyword>
<gene>
    <name evidence="8" type="ORF">QR680_013755</name>
</gene>
<comment type="subcellular location">
    <subcellularLocation>
        <location evidence="1">Secreted</location>
    </subcellularLocation>
</comment>
<dbReference type="AlphaFoldDB" id="A0AA39I6J5"/>
<dbReference type="Proteomes" id="UP001175271">
    <property type="component" value="Unassembled WGS sequence"/>
</dbReference>
<evidence type="ECO:0000256" key="1">
    <source>
        <dbReference type="ARBA" id="ARBA00004613"/>
    </source>
</evidence>
<evidence type="ECO:0000256" key="7">
    <source>
        <dbReference type="SAM" id="SignalP"/>
    </source>
</evidence>
<evidence type="ECO:0000256" key="4">
    <source>
        <dbReference type="ARBA" id="ARBA00022729"/>
    </source>
</evidence>
<evidence type="ECO:0008006" key="10">
    <source>
        <dbReference type="Google" id="ProtNLM"/>
    </source>
</evidence>
<organism evidence="8 9">
    <name type="scientific">Steinernema hermaphroditum</name>
    <dbReference type="NCBI Taxonomy" id="289476"/>
    <lineage>
        <taxon>Eukaryota</taxon>
        <taxon>Metazoa</taxon>
        <taxon>Ecdysozoa</taxon>
        <taxon>Nematoda</taxon>
        <taxon>Chromadorea</taxon>
        <taxon>Rhabditida</taxon>
        <taxon>Tylenchina</taxon>
        <taxon>Panagrolaimomorpha</taxon>
        <taxon>Strongyloidoidea</taxon>
        <taxon>Steinernematidae</taxon>
        <taxon>Steinernema</taxon>
    </lineage>
</organism>